<dbReference type="Proteomes" id="UP000253303">
    <property type="component" value="Unassembled WGS sequence"/>
</dbReference>
<dbReference type="SUPFAM" id="SSF53098">
    <property type="entry name" value="Ribonuclease H-like"/>
    <property type="match status" value="1"/>
</dbReference>
<dbReference type="Gene3D" id="3.30.420.10">
    <property type="entry name" value="Ribonuclease H-like superfamily/Ribonuclease H"/>
    <property type="match status" value="1"/>
</dbReference>
<dbReference type="InterPro" id="IPR012337">
    <property type="entry name" value="RNaseH-like_sf"/>
</dbReference>
<keyword evidence="2" id="KW-1185">Reference proteome</keyword>
<evidence type="ECO:0000313" key="2">
    <source>
        <dbReference type="Proteomes" id="UP000253303"/>
    </source>
</evidence>
<proteinExistence type="predicted"/>
<dbReference type="OrthoDB" id="52928at2"/>
<dbReference type="RefSeq" id="WP_113985982.1">
    <property type="nucleotide sequence ID" value="NZ_QMEY01000030.1"/>
</dbReference>
<organism evidence="1 2">
    <name type="scientific">Spongiactinospora rosea</name>
    <dbReference type="NCBI Taxonomy" id="2248750"/>
    <lineage>
        <taxon>Bacteria</taxon>
        <taxon>Bacillati</taxon>
        <taxon>Actinomycetota</taxon>
        <taxon>Actinomycetes</taxon>
        <taxon>Streptosporangiales</taxon>
        <taxon>Streptosporangiaceae</taxon>
        <taxon>Spongiactinospora</taxon>
    </lineage>
</organism>
<evidence type="ECO:0000313" key="1">
    <source>
        <dbReference type="EMBL" id="RBQ14718.1"/>
    </source>
</evidence>
<dbReference type="EMBL" id="QMEY01000030">
    <property type="protein sequence ID" value="RBQ14718.1"/>
    <property type="molecule type" value="Genomic_DNA"/>
</dbReference>
<accession>A0A366LLB6</accession>
<gene>
    <name evidence="1" type="ORF">DP939_39635</name>
</gene>
<dbReference type="AlphaFoldDB" id="A0A366LLB6"/>
<name>A0A366LLB6_9ACTN</name>
<reference evidence="1 2" key="1">
    <citation type="submission" date="2018-06" db="EMBL/GenBank/DDBJ databases">
        <title>Sphaerisporangium craniellae sp. nov., isolated from a marine sponge in the South China Sea.</title>
        <authorList>
            <person name="Li L."/>
        </authorList>
    </citation>
    <scope>NUCLEOTIDE SEQUENCE [LARGE SCALE GENOMIC DNA]</scope>
    <source>
        <strain evidence="1 2">LHW63015</strain>
    </source>
</reference>
<dbReference type="GO" id="GO:0003676">
    <property type="term" value="F:nucleic acid binding"/>
    <property type="evidence" value="ECO:0007669"/>
    <property type="project" value="InterPro"/>
</dbReference>
<sequence length="318" mass="34920">MGLNAGPVPPRVDAYVKAGLLELVAHAAREGGWSTRRAAALLGLDHVRVLRWQARAVVGRLDDAKPGPEIALHALLPWEREAIVKIAEERLEIDRSHRKPAHRGSRLEVFHASESTVLRVLQAAGIKVAERPARERRPRREWPEWVEWVELVPDVITIYDFTHFRGVRPWSAIAVMDVVSRYWLATVVSPEETSTQVEVASTRALEVLGKAHLLDDEEFLAELRGGQVPGHDAFPLPAVSDNGPQMTSSATRTFMAGARIAQHFGPEELLGGVLRARSVPASNRRAATGDQLLAAGRPLGRERWSGGVGVVGRQGLEP</sequence>
<dbReference type="InterPro" id="IPR036397">
    <property type="entry name" value="RNaseH_sf"/>
</dbReference>
<protein>
    <submittedName>
        <fullName evidence="1">Integrase</fullName>
    </submittedName>
</protein>
<comment type="caution">
    <text evidence="1">The sequence shown here is derived from an EMBL/GenBank/DDBJ whole genome shotgun (WGS) entry which is preliminary data.</text>
</comment>